<dbReference type="InterPro" id="IPR013087">
    <property type="entry name" value="Znf_C2H2_type"/>
</dbReference>
<evidence type="ECO:0000256" key="6">
    <source>
        <dbReference type="ARBA" id="ARBA00023242"/>
    </source>
</evidence>
<evidence type="ECO:0000256" key="8">
    <source>
        <dbReference type="PROSITE-ProRule" id="PRU01263"/>
    </source>
</evidence>
<dbReference type="Pfam" id="PF00096">
    <property type="entry name" value="zf-C2H2"/>
    <property type="match status" value="2"/>
</dbReference>
<dbReference type="SMART" id="SM00355">
    <property type="entry name" value="ZnF_C2H2"/>
    <property type="match status" value="4"/>
</dbReference>
<proteinExistence type="predicted"/>
<dbReference type="GO" id="GO:0005634">
    <property type="term" value="C:nucleus"/>
    <property type="evidence" value="ECO:0007669"/>
    <property type="project" value="UniProtKB-SubCell"/>
</dbReference>
<dbReference type="InterPro" id="IPR036236">
    <property type="entry name" value="Znf_C2H2_sf"/>
</dbReference>
<dbReference type="VEuPathDB" id="VectorBase:AEPI009810"/>
<feature type="binding site" evidence="8">
    <location>
        <position position="4"/>
    </location>
    <ligand>
        <name>Zn(2+)</name>
        <dbReference type="ChEBI" id="CHEBI:29105"/>
    </ligand>
</feature>
<evidence type="ECO:0000256" key="5">
    <source>
        <dbReference type="ARBA" id="ARBA00022833"/>
    </source>
</evidence>
<dbReference type="PROSITE" id="PS51915">
    <property type="entry name" value="ZAD"/>
    <property type="match status" value="1"/>
</dbReference>
<reference evidence="11" key="2">
    <citation type="submission" date="2020-05" db="UniProtKB">
        <authorList>
            <consortium name="EnsemblMetazoa"/>
        </authorList>
    </citation>
    <scope>IDENTIFICATION</scope>
    <source>
        <strain evidence="11">Epiroticus2</strain>
    </source>
</reference>
<evidence type="ECO:0000256" key="7">
    <source>
        <dbReference type="PROSITE-ProRule" id="PRU00042"/>
    </source>
</evidence>
<evidence type="ECO:0000259" key="10">
    <source>
        <dbReference type="PROSITE" id="PS51915"/>
    </source>
</evidence>
<evidence type="ECO:0000313" key="12">
    <source>
        <dbReference type="Proteomes" id="UP000075885"/>
    </source>
</evidence>
<name>A0A182PS75_9DIPT</name>
<dbReference type="Proteomes" id="UP000075885">
    <property type="component" value="Unassembled WGS sequence"/>
</dbReference>
<dbReference type="PROSITE" id="PS50157">
    <property type="entry name" value="ZINC_FINGER_C2H2_2"/>
    <property type="match status" value="3"/>
</dbReference>
<dbReference type="PANTHER" id="PTHR24394">
    <property type="entry name" value="ZINC FINGER PROTEIN"/>
    <property type="match status" value="1"/>
</dbReference>
<dbReference type="GO" id="GO:0000981">
    <property type="term" value="F:DNA-binding transcription factor activity, RNA polymerase II-specific"/>
    <property type="evidence" value="ECO:0007669"/>
    <property type="project" value="TreeGrafter"/>
</dbReference>
<feature type="domain" description="C2H2-type" evidence="9">
    <location>
        <begin position="285"/>
        <end position="308"/>
    </location>
</feature>
<dbReference type="GO" id="GO:0008270">
    <property type="term" value="F:zinc ion binding"/>
    <property type="evidence" value="ECO:0007669"/>
    <property type="project" value="UniProtKB-UniRule"/>
</dbReference>
<protein>
    <submittedName>
        <fullName evidence="11">Uncharacterized protein</fullName>
    </submittedName>
</protein>
<feature type="binding site" evidence="8">
    <location>
        <position position="7"/>
    </location>
    <ligand>
        <name>Zn(2+)</name>
        <dbReference type="ChEBI" id="CHEBI:29105"/>
    </ligand>
</feature>
<dbReference type="EnsemblMetazoa" id="AEPI009810-RA">
    <property type="protein sequence ID" value="AEPI009810-PA"/>
    <property type="gene ID" value="AEPI009810"/>
</dbReference>
<evidence type="ECO:0000256" key="4">
    <source>
        <dbReference type="ARBA" id="ARBA00022771"/>
    </source>
</evidence>
<feature type="binding site" evidence="8">
    <location>
        <position position="50"/>
    </location>
    <ligand>
        <name>Zn(2+)</name>
        <dbReference type="ChEBI" id="CHEBI:29105"/>
    </ligand>
</feature>
<dbReference type="PANTHER" id="PTHR24394:SF29">
    <property type="entry name" value="MYONEURIN"/>
    <property type="match status" value="1"/>
</dbReference>
<dbReference type="SUPFAM" id="SSF57667">
    <property type="entry name" value="beta-beta-alpha zinc fingers"/>
    <property type="match status" value="2"/>
</dbReference>
<keyword evidence="4 7" id="KW-0863">Zinc-finger</keyword>
<keyword evidence="12" id="KW-1185">Reference proteome</keyword>
<dbReference type="PROSITE" id="PS00028">
    <property type="entry name" value="ZINC_FINGER_C2H2_1"/>
    <property type="match status" value="2"/>
</dbReference>
<feature type="domain" description="ZAD" evidence="10">
    <location>
        <begin position="2"/>
        <end position="77"/>
    </location>
</feature>
<evidence type="ECO:0000256" key="3">
    <source>
        <dbReference type="ARBA" id="ARBA00022737"/>
    </source>
</evidence>
<organism evidence="11 12">
    <name type="scientific">Anopheles epiroticus</name>
    <dbReference type="NCBI Taxonomy" id="199890"/>
    <lineage>
        <taxon>Eukaryota</taxon>
        <taxon>Metazoa</taxon>
        <taxon>Ecdysozoa</taxon>
        <taxon>Arthropoda</taxon>
        <taxon>Hexapoda</taxon>
        <taxon>Insecta</taxon>
        <taxon>Pterygota</taxon>
        <taxon>Neoptera</taxon>
        <taxon>Endopterygota</taxon>
        <taxon>Diptera</taxon>
        <taxon>Nematocera</taxon>
        <taxon>Culicoidea</taxon>
        <taxon>Culicidae</taxon>
        <taxon>Anophelinae</taxon>
        <taxon>Anopheles</taxon>
    </lineage>
</organism>
<reference evidence="12" key="1">
    <citation type="submission" date="2013-03" db="EMBL/GenBank/DDBJ databases">
        <title>The Genome Sequence of Anopheles epiroticus epiroticus2.</title>
        <authorList>
            <consortium name="The Broad Institute Genomics Platform"/>
            <person name="Neafsey D.E."/>
            <person name="Howell P."/>
            <person name="Walker B."/>
            <person name="Young S.K."/>
            <person name="Zeng Q."/>
            <person name="Gargeya S."/>
            <person name="Fitzgerald M."/>
            <person name="Haas B."/>
            <person name="Abouelleil A."/>
            <person name="Allen A.W."/>
            <person name="Alvarado L."/>
            <person name="Arachchi H.M."/>
            <person name="Berlin A.M."/>
            <person name="Chapman S.B."/>
            <person name="Gainer-Dewar J."/>
            <person name="Goldberg J."/>
            <person name="Griggs A."/>
            <person name="Gujja S."/>
            <person name="Hansen M."/>
            <person name="Howarth C."/>
            <person name="Imamovic A."/>
            <person name="Ireland A."/>
            <person name="Larimer J."/>
            <person name="McCowan C."/>
            <person name="Murphy C."/>
            <person name="Pearson M."/>
            <person name="Poon T.W."/>
            <person name="Priest M."/>
            <person name="Roberts A."/>
            <person name="Saif S."/>
            <person name="Shea T."/>
            <person name="Sisk P."/>
            <person name="Sykes S."/>
            <person name="Wortman J."/>
            <person name="Nusbaum C."/>
            <person name="Birren B."/>
        </authorList>
    </citation>
    <scope>NUCLEOTIDE SEQUENCE [LARGE SCALE GENOMIC DNA]</scope>
    <source>
        <strain evidence="12">Epiroticus2</strain>
    </source>
</reference>
<evidence type="ECO:0000256" key="2">
    <source>
        <dbReference type="ARBA" id="ARBA00022723"/>
    </source>
</evidence>
<comment type="subcellular location">
    <subcellularLocation>
        <location evidence="1">Nucleus</location>
    </subcellularLocation>
</comment>
<dbReference type="Pfam" id="PF07776">
    <property type="entry name" value="zf-AD"/>
    <property type="match status" value="1"/>
</dbReference>
<sequence>MRTCRACLQKEADEYYSIFKRVNQTTLDDMFQLLTGLAVVRGDGLPDCVCQECSDFIVMCNNFRKKCLKSDTQLRALLPTDKNANGQTQGELDEENSWTDETEIFLEEPVMDNGTSMTESTTNHEFDFEMYEVVEVVEPGEIEALDDYEIIQQDAKDAQQDGKEFTTPQQPVNEMKETTRPFVECCSCTGLQFASSAELKQHSANVHEKERIFNNLRPYECNVCYKRFISHATLVKHQAAPDRRVHELRHENIHPFKCPHCDKTYGRNYKLQVHIRRVHTKERPFECAICSECFYQHWEMLAHRRVEHGIIEIGSEG</sequence>
<dbReference type="Gene3D" id="3.30.160.60">
    <property type="entry name" value="Classic Zinc Finger"/>
    <property type="match status" value="3"/>
</dbReference>
<dbReference type="STRING" id="199890.A0A182PS75"/>
<accession>A0A182PS75</accession>
<keyword evidence="6" id="KW-0539">Nucleus</keyword>
<feature type="binding site" evidence="8">
    <location>
        <position position="53"/>
    </location>
    <ligand>
        <name>Zn(2+)</name>
        <dbReference type="ChEBI" id="CHEBI:29105"/>
    </ligand>
</feature>
<dbReference type="Gene3D" id="3.40.1800.20">
    <property type="match status" value="1"/>
</dbReference>
<evidence type="ECO:0000313" key="11">
    <source>
        <dbReference type="EnsemblMetazoa" id="AEPI009810-PA"/>
    </source>
</evidence>
<keyword evidence="5 8" id="KW-0862">Zinc</keyword>
<keyword evidence="2 8" id="KW-0479">Metal-binding</keyword>
<dbReference type="AlphaFoldDB" id="A0A182PS75"/>
<keyword evidence="3" id="KW-0677">Repeat</keyword>
<evidence type="ECO:0000259" key="9">
    <source>
        <dbReference type="PROSITE" id="PS50157"/>
    </source>
</evidence>
<dbReference type="SMART" id="SM00868">
    <property type="entry name" value="zf-AD"/>
    <property type="match status" value="1"/>
</dbReference>
<feature type="domain" description="C2H2-type" evidence="9">
    <location>
        <begin position="256"/>
        <end position="284"/>
    </location>
</feature>
<evidence type="ECO:0000256" key="1">
    <source>
        <dbReference type="ARBA" id="ARBA00004123"/>
    </source>
</evidence>
<dbReference type="InterPro" id="IPR012934">
    <property type="entry name" value="Znf_AD"/>
</dbReference>
<dbReference type="SUPFAM" id="SSF57716">
    <property type="entry name" value="Glucocorticoid receptor-like (DNA-binding domain)"/>
    <property type="match status" value="1"/>
</dbReference>
<feature type="domain" description="C2H2-type" evidence="9">
    <location>
        <begin position="219"/>
        <end position="251"/>
    </location>
</feature>